<sequence>MYTPPMAPRLGTIPLPIIPTPAVMTQGYPTPPGTPPHEFQSSLFPTYNPVAPDPHYPAHPSAGPQHNVHDHYGHRGPVANGNALGLYFPNGSPSLTPQGYYPEPYSQPAAPMPQTSPEHPYSISPADAYWRLHFNPNNRSTYPPAPTTPTQYASSSSSSHPAIVDGRGSDGQTIIAHPGLRSEKPFVELSVG</sequence>
<accession>A0A9P6B573</accession>
<keyword evidence="3" id="KW-1185">Reference proteome</keyword>
<dbReference type="Proteomes" id="UP000886523">
    <property type="component" value="Unassembled WGS sequence"/>
</dbReference>
<proteinExistence type="predicted"/>
<evidence type="ECO:0000256" key="1">
    <source>
        <dbReference type="SAM" id="MobiDB-lite"/>
    </source>
</evidence>
<dbReference type="EMBL" id="MU128929">
    <property type="protein sequence ID" value="KAF9517760.1"/>
    <property type="molecule type" value="Genomic_DNA"/>
</dbReference>
<feature type="region of interest" description="Disordered" evidence="1">
    <location>
        <begin position="135"/>
        <end position="171"/>
    </location>
</feature>
<organism evidence="2 3">
    <name type="scientific">Hydnum rufescens UP504</name>
    <dbReference type="NCBI Taxonomy" id="1448309"/>
    <lineage>
        <taxon>Eukaryota</taxon>
        <taxon>Fungi</taxon>
        <taxon>Dikarya</taxon>
        <taxon>Basidiomycota</taxon>
        <taxon>Agaricomycotina</taxon>
        <taxon>Agaricomycetes</taxon>
        <taxon>Cantharellales</taxon>
        <taxon>Hydnaceae</taxon>
        <taxon>Hydnum</taxon>
    </lineage>
</organism>
<feature type="compositionally biased region" description="Low complexity" evidence="1">
    <location>
        <begin position="148"/>
        <end position="159"/>
    </location>
</feature>
<evidence type="ECO:0000313" key="2">
    <source>
        <dbReference type="EMBL" id="KAF9517760.1"/>
    </source>
</evidence>
<evidence type="ECO:0000313" key="3">
    <source>
        <dbReference type="Proteomes" id="UP000886523"/>
    </source>
</evidence>
<name>A0A9P6B573_9AGAM</name>
<reference evidence="2" key="1">
    <citation type="journal article" date="2020" name="Nat. Commun.">
        <title>Large-scale genome sequencing of mycorrhizal fungi provides insights into the early evolution of symbiotic traits.</title>
        <authorList>
            <person name="Miyauchi S."/>
            <person name="Kiss E."/>
            <person name="Kuo A."/>
            <person name="Drula E."/>
            <person name="Kohler A."/>
            <person name="Sanchez-Garcia M."/>
            <person name="Morin E."/>
            <person name="Andreopoulos B."/>
            <person name="Barry K.W."/>
            <person name="Bonito G."/>
            <person name="Buee M."/>
            <person name="Carver A."/>
            <person name="Chen C."/>
            <person name="Cichocki N."/>
            <person name="Clum A."/>
            <person name="Culley D."/>
            <person name="Crous P.W."/>
            <person name="Fauchery L."/>
            <person name="Girlanda M."/>
            <person name="Hayes R.D."/>
            <person name="Keri Z."/>
            <person name="LaButti K."/>
            <person name="Lipzen A."/>
            <person name="Lombard V."/>
            <person name="Magnuson J."/>
            <person name="Maillard F."/>
            <person name="Murat C."/>
            <person name="Nolan M."/>
            <person name="Ohm R.A."/>
            <person name="Pangilinan J."/>
            <person name="Pereira M.F."/>
            <person name="Perotto S."/>
            <person name="Peter M."/>
            <person name="Pfister S."/>
            <person name="Riley R."/>
            <person name="Sitrit Y."/>
            <person name="Stielow J.B."/>
            <person name="Szollosi G."/>
            <person name="Zifcakova L."/>
            <person name="Stursova M."/>
            <person name="Spatafora J.W."/>
            <person name="Tedersoo L."/>
            <person name="Vaario L.M."/>
            <person name="Yamada A."/>
            <person name="Yan M."/>
            <person name="Wang P."/>
            <person name="Xu J."/>
            <person name="Bruns T."/>
            <person name="Baldrian P."/>
            <person name="Vilgalys R."/>
            <person name="Dunand C."/>
            <person name="Henrissat B."/>
            <person name="Grigoriev I.V."/>
            <person name="Hibbett D."/>
            <person name="Nagy L.G."/>
            <person name="Martin F.M."/>
        </authorList>
    </citation>
    <scope>NUCLEOTIDE SEQUENCE</scope>
    <source>
        <strain evidence="2">UP504</strain>
    </source>
</reference>
<gene>
    <name evidence="2" type="ORF">BS47DRAFT_439749</name>
</gene>
<dbReference type="AlphaFoldDB" id="A0A9P6B573"/>
<comment type="caution">
    <text evidence="2">The sequence shown here is derived from an EMBL/GenBank/DDBJ whole genome shotgun (WGS) entry which is preliminary data.</text>
</comment>
<protein>
    <submittedName>
        <fullName evidence="2">Uncharacterized protein</fullName>
    </submittedName>
</protein>
<feature type="region of interest" description="Disordered" evidence="1">
    <location>
        <begin position="98"/>
        <end position="123"/>
    </location>
</feature>